<keyword evidence="1" id="KW-0596">Phosphopantetheine</keyword>
<dbReference type="InterPro" id="IPR013120">
    <property type="entry name" value="FAR_NAD-bd"/>
</dbReference>
<dbReference type="InterPro" id="IPR025110">
    <property type="entry name" value="AMP-bd_C"/>
</dbReference>
<reference evidence="4 5" key="1">
    <citation type="submission" date="2017-07" db="EMBL/GenBank/DDBJ databases">
        <title>Amycolatopsis alba DSM 44262 Genome sequencing and assembly.</title>
        <authorList>
            <person name="Kaur N."/>
            <person name="Mayilraj S."/>
        </authorList>
    </citation>
    <scope>NUCLEOTIDE SEQUENCE [LARGE SCALE GENOMIC DNA]</scope>
    <source>
        <strain evidence="4 5">DSM 44262</strain>
    </source>
</reference>
<dbReference type="Proteomes" id="UP000215563">
    <property type="component" value="Unassembled WGS sequence"/>
</dbReference>
<accession>A0A229RTN2</accession>
<dbReference type="Pfam" id="PF00550">
    <property type="entry name" value="PP-binding"/>
    <property type="match status" value="1"/>
</dbReference>
<protein>
    <submittedName>
        <fullName evidence="4">Peptide synthetase</fullName>
    </submittedName>
</protein>
<dbReference type="Gene3D" id="1.10.1200.10">
    <property type="entry name" value="ACP-like"/>
    <property type="match status" value="1"/>
</dbReference>
<dbReference type="CDD" id="cd05930">
    <property type="entry name" value="A_NRPS"/>
    <property type="match status" value="1"/>
</dbReference>
<dbReference type="Gene3D" id="2.30.38.10">
    <property type="entry name" value="Luciferase, Domain 3"/>
    <property type="match status" value="1"/>
</dbReference>
<dbReference type="InterPro" id="IPR020845">
    <property type="entry name" value="AMP-binding_CS"/>
</dbReference>
<dbReference type="Gene3D" id="3.30.300.30">
    <property type="match status" value="1"/>
</dbReference>
<dbReference type="InterPro" id="IPR010071">
    <property type="entry name" value="AA_adenyl_dom"/>
</dbReference>
<dbReference type="RefSeq" id="WP_051137561.1">
    <property type="nucleotide sequence ID" value="NZ_KB913032.1"/>
</dbReference>
<proteinExistence type="predicted"/>
<evidence type="ECO:0000256" key="1">
    <source>
        <dbReference type="ARBA" id="ARBA00022450"/>
    </source>
</evidence>
<keyword evidence="2" id="KW-0597">Phosphoprotein</keyword>
<evidence type="ECO:0000313" key="4">
    <source>
        <dbReference type="EMBL" id="OXM49744.1"/>
    </source>
</evidence>
<dbReference type="SUPFAM" id="SSF51735">
    <property type="entry name" value="NAD(P)-binding Rossmann-fold domains"/>
    <property type="match status" value="1"/>
</dbReference>
<dbReference type="Gene3D" id="3.40.50.720">
    <property type="entry name" value="NAD(P)-binding Rossmann-like Domain"/>
    <property type="match status" value="1"/>
</dbReference>
<evidence type="ECO:0000313" key="5">
    <source>
        <dbReference type="Proteomes" id="UP000215563"/>
    </source>
</evidence>
<dbReference type="InterPro" id="IPR036736">
    <property type="entry name" value="ACP-like_sf"/>
</dbReference>
<name>A0A229RTN2_AMYAL</name>
<dbReference type="PANTHER" id="PTHR44845">
    <property type="entry name" value="CARRIER DOMAIN-CONTAINING PROTEIN"/>
    <property type="match status" value="1"/>
</dbReference>
<gene>
    <name evidence="4" type="ORF">CFP75_18420</name>
</gene>
<dbReference type="OrthoDB" id="3243414at2"/>
<keyword evidence="5" id="KW-1185">Reference proteome</keyword>
<dbReference type="PROSITE" id="PS50075">
    <property type="entry name" value="CARRIER"/>
    <property type="match status" value="1"/>
</dbReference>
<dbReference type="SUPFAM" id="SSF47336">
    <property type="entry name" value="ACP-like"/>
    <property type="match status" value="1"/>
</dbReference>
<dbReference type="InterPro" id="IPR000873">
    <property type="entry name" value="AMP-dep_synth/lig_dom"/>
</dbReference>
<organism evidence="4 5">
    <name type="scientific">Amycolatopsis alba DSM 44262</name>
    <dbReference type="NCBI Taxonomy" id="1125972"/>
    <lineage>
        <taxon>Bacteria</taxon>
        <taxon>Bacillati</taxon>
        <taxon>Actinomycetota</taxon>
        <taxon>Actinomycetes</taxon>
        <taxon>Pseudonocardiales</taxon>
        <taxon>Pseudonocardiaceae</taxon>
        <taxon>Amycolatopsis</taxon>
    </lineage>
</organism>
<dbReference type="InterPro" id="IPR045851">
    <property type="entry name" value="AMP-bd_C_sf"/>
</dbReference>
<dbReference type="SUPFAM" id="SSF56801">
    <property type="entry name" value="Acetyl-CoA synthetase-like"/>
    <property type="match status" value="1"/>
</dbReference>
<dbReference type="Pfam" id="PF00501">
    <property type="entry name" value="AMP-binding"/>
    <property type="match status" value="1"/>
</dbReference>
<dbReference type="NCBIfam" id="TIGR01733">
    <property type="entry name" value="AA-adenyl-dom"/>
    <property type="match status" value="1"/>
</dbReference>
<dbReference type="InterPro" id="IPR009081">
    <property type="entry name" value="PP-bd_ACP"/>
</dbReference>
<evidence type="ECO:0000256" key="2">
    <source>
        <dbReference type="ARBA" id="ARBA00022553"/>
    </source>
</evidence>
<dbReference type="Pfam" id="PF07993">
    <property type="entry name" value="NAD_binding_4"/>
    <property type="match status" value="1"/>
</dbReference>
<evidence type="ECO:0000259" key="3">
    <source>
        <dbReference type="PROSITE" id="PS50075"/>
    </source>
</evidence>
<sequence length="998" mass="109936">MRGALVLDCLERAVVEVPDKVAVVDRHRSLSYRELAESSDRVAGWLASRGVGTGDVVPVLAERSVDLVTATVGVAKSGAAYAPVDAGFPARRRSSMIEQCRPKVILAATSNDDVDVPAGDVVRIADAVSQGGGVPAEAATATGLDAVYVVFTSGTTGEPKGVVVEHNSLARLIDWHNARFMMRPGCRSTLMAGVGFDVSQWEIWSALASGATIHVVEDEIRADPEALLDIYAEQALTHAYVPTALVPRLVRSEQPGSLRLRYLFCAGEKLHPVATAELPYTVVDYYGPTEATIYATCRVLPQQREHARPSIGHPVADTEAFVLDEGLGEVPKGEVGELCLAGGGLARGYLNSPKLTARRFVQSSRLKRRLYRTGDLARWLDDGTLEFLGRRDDQVKIRGYRVEPGDVEAALLKLPEVRSAAVVAAGTASADQRLVAFLVPDDPDTQEDELVADVRAGLQPELPDFMVPAVYRVVTELPTAATGKIDRIALRENAATTQPARPDRKGFGNETERAISVVWEEILGHCHFGPDDAFLEVGGDSMLAASAVQKIGARVGAKTHIRDVYEFPSIRMLATELGRRTSRRGAVTDGEPVRELRRDIALPAGFTVSGEPEPDALARPRHILLTGATGFVGIHLLDELLTTTQAHLHLPIRGAGTALATDRLRRLARRHRLELDFGRISVYPADLPERELGIDEADYRRLAEQVDLVYHSASAVNFIQPYSFMKRDNVDGLRQMIAFAVAGRTKPLILLSTISVFSWGHLFTGKTWMREDDDIDQNLPAVSTDIGYVRSKWVMEKIADLAAEQGLPLMTFRLGYATCHSRTGACADYQWWGRLVQTCTSLRAIPDLRELREGLTTVDYMAQAIAAVSRRPQALGQHFNLVPSPEQAITLTEFFDLLTRHCGQDFTVLPFKDWVAQWEQNPAAPLYPLRSMFTDDMHEGQSTVELYQNTYRWDTTNLQRYLVSTGVREPEFTPELLNRYLDHVQRNQEIRSDLASDT</sequence>
<dbReference type="InterPro" id="IPR010080">
    <property type="entry name" value="Thioester_reductase-like_dom"/>
</dbReference>
<dbReference type="Pfam" id="PF13193">
    <property type="entry name" value="AMP-binding_C"/>
    <property type="match status" value="1"/>
</dbReference>
<dbReference type="PROSITE" id="PS00455">
    <property type="entry name" value="AMP_BINDING"/>
    <property type="match status" value="1"/>
</dbReference>
<comment type="caution">
    <text evidence="4">The sequence shown here is derived from an EMBL/GenBank/DDBJ whole genome shotgun (WGS) entry which is preliminary data.</text>
</comment>
<feature type="domain" description="Carrier" evidence="3">
    <location>
        <begin position="506"/>
        <end position="581"/>
    </location>
</feature>
<dbReference type="AlphaFoldDB" id="A0A229RTN2"/>
<dbReference type="EMBL" id="NMQU01000047">
    <property type="protein sequence ID" value="OXM49744.1"/>
    <property type="molecule type" value="Genomic_DNA"/>
</dbReference>
<dbReference type="NCBIfam" id="TIGR01746">
    <property type="entry name" value="Thioester-redct"/>
    <property type="match status" value="1"/>
</dbReference>
<dbReference type="Gene3D" id="3.40.50.980">
    <property type="match status" value="2"/>
</dbReference>
<dbReference type="PANTHER" id="PTHR44845:SF6">
    <property type="entry name" value="BETA-ALANINE-ACTIVATING ENZYME"/>
    <property type="match status" value="1"/>
</dbReference>
<dbReference type="InterPro" id="IPR036291">
    <property type="entry name" value="NAD(P)-bd_dom_sf"/>
</dbReference>